<gene>
    <name evidence="1" type="ORF">H8Q88_10310</name>
</gene>
<protein>
    <submittedName>
        <fullName evidence="1">Uncharacterized protein</fullName>
    </submittedName>
</protein>
<dbReference type="Proteomes" id="UP000615796">
    <property type="component" value="Unassembled WGS sequence"/>
</dbReference>
<comment type="caution">
    <text evidence="1">The sequence shown here is derived from an EMBL/GenBank/DDBJ whole genome shotgun (WGS) entry which is preliminary data.</text>
</comment>
<keyword evidence="2" id="KW-1185">Reference proteome</keyword>
<proteinExistence type="predicted"/>
<dbReference type="AlphaFoldDB" id="A0A9X0RBA6"/>
<evidence type="ECO:0000313" key="2">
    <source>
        <dbReference type="Proteomes" id="UP000615796"/>
    </source>
</evidence>
<reference evidence="1" key="1">
    <citation type="submission" date="2020-08" db="EMBL/GenBank/DDBJ databases">
        <title>Genome Sequencing and Pan-Genome Analysis of Migratory bird Vibrio Strains, Inner Mongolia.</title>
        <authorList>
            <person name="Zheng L."/>
        </authorList>
    </citation>
    <scope>NUCLEOTIDE SEQUENCE</scope>
    <source>
        <strain evidence="1">M13F</strain>
    </source>
</reference>
<dbReference type="RefSeq" id="WP_187026128.1">
    <property type="nucleotide sequence ID" value="NZ_JACRUP010000005.1"/>
</dbReference>
<organism evidence="1 2">
    <name type="scientific">Vibrio metschnikovii</name>
    <dbReference type="NCBI Taxonomy" id="28172"/>
    <lineage>
        <taxon>Bacteria</taxon>
        <taxon>Pseudomonadati</taxon>
        <taxon>Pseudomonadota</taxon>
        <taxon>Gammaproteobacteria</taxon>
        <taxon>Vibrionales</taxon>
        <taxon>Vibrionaceae</taxon>
        <taxon>Vibrio</taxon>
    </lineage>
</organism>
<dbReference type="EMBL" id="JACRUP010000005">
    <property type="protein sequence ID" value="MBC5851325.1"/>
    <property type="molecule type" value="Genomic_DNA"/>
</dbReference>
<sequence length="109" mass="12750">MIQAIIDEQLTDKSSLSVILFSLARKHCYDFTEERVKNSSSLRQQLSKKVMNEAKEMAPHVTEEQWRDAAEHGIQTYLMMEQSLFYLLSKSVGIFFEFSYSISCREHHP</sequence>
<name>A0A9X0RBA6_VIBME</name>
<evidence type="ECO:0000313" key="1">
    <source>
        <dbReference type="EMBL" id="MBC5851325.1"/>
    </source>
</evidence>
<accession>A0A9X0RBA6</accession>